<dbReference type="InterPro" id="IPR050469">
    <property type="entry name" value="Diguanylate_Cyclase"/>
</dbReference>
<dbReference type="SMART" id="SM00267">
    <property type="entry name" value="GGDEF"/>
    <property type="match status" value="1"/>
</dbReference>
<dbReference type="SUPFAM" id="SSF55073">
    <property type="entry name" value="Nucleotide cyclase"/>
    <property type="match status" value="1"/>
</dbReference>
<dbReference type="RefSeq" id="WP_103952989.1">
    <property type="nucleotide sequence ID" value="NZ_FNUL01000010.1"/>
</dbReference>
<feature type="transmembrane region" description="Helical" evidence="1">
    <location>
        <begin position="47"/>
        <end position="66"/>
    </location>
</feature>
<protein>
    <submittedName>
        <fullName evidence="3">Diguanylate cyclase (GGDEF) domain-containing protein</fullName>
    </submittedName>
</protein>
<dbReference type="GO" id="GO:0005886">
    <property type="term" value="C:plasma membrane"/>
    <property type="evidence" value="ECO:0007669"/>
    <property type="project" value="TreeGrafter"/>
</dbReference>
<dbReference type="Gene3D" id="3.30.70.270">
    <property type="match status" value="1"/>
</dbReference>
<dbReference type="InterPro" id="IPR043128">
    <property type="entry name" value="Rev_trsase/Diguanyl_cyclase"/>
</dbReference>
<sequence>MDIKKILKDFYNRHSDLDDRIYINVVFISSFLTLFSSIITFVEDSGLIANLVVFMSFIIMAGVGYLTIHYNKIALGKLIYTYILCCILIPFIYLTCGGIDSGSPLYMLTSFFLIALLLEGVQSIVCLMITLIIHISILWLPYIDNGNYLNTSVLSLSARYLDNAIGLASAGIAIFFLTLMSLNAYRKEHIKSNKLLEQLQLMSIKDELSGLYNRRHLYDVLFNLYANESSKSNQDTNINDNISPKLSLDKKDFYIAMYDLDNFKIINDTYGHLFGDKVLVDFSNKLKNNILEEEGELASRYGGEEFMCLYRAKNFEQAYLKAESIRTSLENTKWKTAPDLITTVSIGLVSCDKFDNMNSCLKEVDDLLYSAKTHGKNKIAYQK</sequence>
<dbReference type="InterPro" id="IPR000160">
    <property type="entry name" value="GGDEF_dom"/>
</dbReference>
<feature type="transmembrane region" description="Helical" evidence="1">
    <location>
        <begin position="101"/>
        <end position="118"/>
    </location>
</feature>
<keyword evidence="1" id="KW-0812">Transmembrane</keyword>
<dbReference type="PROSITE" id="PS50887">
    <property type="entry name" value="GGDEF"/>
    <property type="match status" value="1"/>
</dbReference>
<dbReference type="GO" id="GO:1902201">
    <property type="term" value="P:negative regulation of bacterial-type flagellum-dependent cell motility"/>
    <property type="evidence" value="ECO:0007669"/>
    <property type="project" value="TreeGrafter"/>
</dbReference>
<evidence type="ECO:0000256" key="1">
    <source>
        <dbReference type="SAM" id="Phobius"/>
    </source>
</evidence>
<organism evidence="3 4">
    <name type="scientific">Lachnospira multipara</name>
    <dbReference type="NCBI Taxonomy" id="28051"/>
    <lineage>
        <taxon>Bacteria</taxon>
        <taxon>Bacillati</taxon>
        <taxon>Bacillota</taxon>
        <taxon>Clostridia</taxon>
        <taxon>Lachnospirales</taxon>
        <taxon>Lachnospiraceae</taxon>
        <taxon>Lachnospira</taxon>
    </lineage>
</organism>
<name>A0A1H5V9P6_9FIRM</name>
<evidence type="ECO:0000259" key="2">
    <source>
        <dbReference type="PROSITE" id="PS50887"/>
    </source>
</evidence>
<evidence type="ECO:0000313" key="4">
    <source>
        <dbReference type="Proteomes" id="UP000236726"/>
    </source>
</evidence>
<dbReference type="Pfam" id="PF00990">
    <property type="entry name" value="GGDEF"/>
    <property type="match status" value="1"/>
</dbReference>
<dbReference type="GO" id="GO:0043709">
    <property type="term" value="P:cell adhesion involved in single-species biofilm formation"/>
    <property type="evidence" value="ECO:0007669"/>
    <property type="project" value="TreeGrafter"/>
</dbReference>
<dbReference type="GO" id="GO:0052621">
    <property type="term" value="F:diguanylate cyclase activity"/>
    <property type="evidence" value="ECO:0007669"/>
    <property type="project" value="TreeGrafter"/>
</dbReference>
<feature type="transmembrane region" description="Helical" evidence="1">
    <location>
        <begin position="78"/>
        <end position="95"/>
    </location>
</feature>
<gene>
    <name evidence="3" type="ORF">SAMN05216537_11061</name>
</gene>
<dbReference type="Proteomes" id="UP000236726">
    <property type="component" value="Unassembled WGS sequence"/>
</dbReference>
<dbReference type="InterPro" id="IPR029787">
    <property type="entry name" value="Nucleotide_cyclase"/>
</dbReference>
<reference evidence="3 4" key="1">
    <citation type="submission" date="2016-10" db="EMBL/GenBank/DDBJ databases">
        <authorList>
            <person name="de Groot N.N."/>
        </authorList>
    </citation>
    <scope>NUCLEOTIDE SEQUENCE [LARGE SCALE GENOMIC DNA]</scope>
    <source>
        <strain evidence="3 4">D15d</strain>
    </source>
</reference>
<feature type="transmembrane region" description="Helical" evidence="1">
    <location>
        <begin position="163"/>
        <end position="185"/>
    </location>
</feature>
<keyword evidence="1" id="KW-1133">Transmembrane helix</keyword>
<dbReference type="NCBIfam" id="TIGR00254">
    <property type="entry name" value="GGDEF"/>
    <property type="match status" value="1"/>
</dbReference>
<dbReference type="PANTHER" id="PTHR45138:SF9">
    <property type="entry name" value="DIGUANYLATE CYCLASE DGCM-RELATED"/>
    <property type="match status" value="1"/>
</dbReference>
<feature type="transmembrane region" description="Helical" evidence="1">
    <location>
        <begin position="125"/>
        <end position="143"/>
    </location>
</feature>
<keyword evidence="1" id="KW-0472">Membrane</keyword>
<feature type="domain" description="GGDEF" evidence="2">
    <location>
        <begin position="251"/>
        <end position="383"/>
    </location>
</feature>
<accession>A0A1H5V9P6</accession>
<dbReference type="EMBL" id="FNUL01000010">
    <property type="protein sequence ID" value="SEF84102.1"/>
    <property type="molecule type" value="Genomic_DNA"/>
</dbReference>
<feature type="transmembrane region" description="Helical" evidence="1">
    <location>
        <begin position="21"/>
        <end position="41"/>
    </location>
</feature>
<dbReference type="PANTHER" id="PTHR45138">
    <property type="entry name" value="REGULATORY COMPONENTS OF SENSORY TRANSDUCTION SYSTEM"/>
    <property type="match status" value="1"/>
</dbReference>
<evidence type="ECO:0000313" key="3">
    <source>
        <dbReference type="EMBL" id="SEF84102.1"/>
    </source>
</evidence>
<dbReference type="AlphaFoldDB" id="A0A1H5V9P6"/>
<dbReference type="CDD" id="cd01949">
    <property type="entry name" value="GGDEF"/>
    <property type="match status" value="1"/>
</dbReference>
<proteinExistence type="predicted"/>
<keyword evidence="4" id="KW-1185">Reference proteome</keyword>